<protein>
    <submittedName>
        <fullName evidence="3">Methyltransferase domain-containing protein</fullName>
    </submittedName>
</protein>
<evidence type="ECO:0000313" key="3">
    <source>
        <dbReference type="EMBL" id="MTV50649.1"/>
    </source>
</evidence>
<dbReference type="Gene3D" id="3.40.50.150">
    <property type="entry name" value="Vaccinia Virus protein VP39"/>
    <property type="match status" value="1"/>
</dbReference>
<dbReference type="RefSeq" id="WP_155477729.1">
    <property type="nucleotide sequence ID" value="NZ_WNKU01000031.1"/>
</dbReference>
<accession>A0A6I3SP21</accession>
<dbReference type="CDD" id="cd02440">
    <property type="entry name" value="AdoMet_MTases"/>
    <property type="match status" value="1"/>
</dbReference>
<dbReference type="PANTHER" id="PTHR43861">
    <property type="entry name" value="TRANS-ACONITATE 2-METHYLTRANSFERASE-RELATED"/>
    <property type="match status" value="1"/>
</dbReference>
<evidence type="ECO:0000256" key="1">
    <source>
        <dbReference type="ARBA" id="ARBA00022679"/>
    </source>
</evidence>
<keyword evidence="4" id="KW-1185">Reference proteome</keyword>
<keyword evidence="1 3" id="KW-0808">Transferase</keyword>
<dbReference type="InterPro" id="IPR029063">
    <property type="entry name" value="SAM-dependent_MTases_sf"/>
</dbReference>
<keyword evidence="3" id="KW-0489">Methyltransferase</keyword>
<comment type="caution">
    <text evidence="3">The sequence shown here is derived from an EMBL/GenBank/DDBJ whole genome shotgun (WGS) entry which is preliminary data.</text>
</comment>
<organism evidence="3 4">
    <name type="scientific">Heliobacterium mobile</name>
    <name type="common">Heliobacillus mobilis</name>
    <dbReference type="NCBI Taxonomy" id="28064"/>
    <lineage>
        <taxon>Bacteria</taxon>
        <taxon>Bacillati</taxon>
        <taxon>Bacillota</taxon>
        <taxon>Clostridia</taxon>
        <taxon>Eubacteriales</taxon>
        <taxon>Heliobacteriaceae</taxon>
        <taxon>Heliobacterium</taxon>
    </lineage>
</organism>
<dbReference type="GO" id="GO:0008168">
    <property type="term" value="F:methyltransferase activity"/>
    <property type="evidence" value="ECO:0007669"/>
    <property type="project" value="UniProtKB-KW"/>
</dbReference>
<dbReference type="GO" id="GO:0032259">
    <property type="term" value="P:methylation"/>
    <property type="evidence" value="ECO:0007669"/>
    <property type="project" value="UniProtKB-KW"/>
</dbReference>
<gene>
    <name evidence="3" type="ORF">GJ688_17065</name>
</gene>
<name>A0A6I3SP21_HELMO</name>
<evidence type="ECO:0000313" key="4">
    <source>
        <dbReference type="Proteomes" id="UP000430670"/>
    </source>
</evidence>
<proteinExistence type="predicted"/>
<dbReference type="AlphaFoldDB" id="A0A6I3SP21"/>
<feature type="domain" description="Methyltransferase" evidence="2">
    <location>
        <begin position="50"/>
        <end position="144"/>
    </location>
</feature>
<dbReference type="OrthoDB" id="7365827at2"/>
<dbReference type="Proteomes" id="UP000430670">
    <property type="component" value="Unassembled WGS sequence"/>
</dbReference>
<dbReference type="Gene3D" id="6.10.140.280">
    <property type="match status" value="1"/>
</dbReference>
<reference evidence="3 4" key="1">
    <citation type="submission" date="2019-11" db="EMBL/GenBank/DDBJ databases">
        <title>Whole-genome sequence of a the green, strictly anaerobic photosynthetic bacterium Heliobacillus mobilis DSM 6151.</title>
        <authorList>
            <person name="Kyndt J.A."/>
            <person name="Meyer T.E."/>
        </authorList>
    </citation>
    <scope>NUCLEOTIDE SEQUENCE [LARGE SCALE GENOMIC DNA]</scope>
    <source>
        <strain evidence="3 4">DSM 6151</strain>
    </source>
</reference>
<dbReference type="EMBL" id="WNKU01000031">
    <property type="protein sequence ID" value="MTV50649.1"/>
    <property type="molecule type" value="Genomic_DNA"/>
</dbReference>
<dbReference type="InterPro" id="IPR041698">
    <property type="entry name" value="Methyltransf_25"/>
</dbReference>
<dbReference type="SUPFAM" id="SSF53335">
    <property type="entry name" value="S-adenosyl-L-methionine-dependent methyltransferases"/>
    <property type="match status" value="1"/>
</dbReference>
<dbReference type="Pfam" id="PF13649">
    <property type="entry name" value="Methyltransf_25"/>
    <property type="match status" value="1"/>
</dbReference>
<evidence type="ECO:0000259" key="2">
    <source>
        <dbReference type="Pfam" id="PF13649"/>
    </source>
</evidence>
<sequence length="228" mass="26478">MDSSKKNVQLKFNAHAAKYDSQRRQLIPCFDDFYSIALSLCQSEKESPKILDIGAGTGLFTSFFAERYPQGQFTLIDISEKMLDVARERFSNQSNMTYVVADYTKHSFTDKYDMVISSLSIHHLTDDEKCLLYQKIYSLLEQGGLFVNADQVLGKTPYLETMYMEDWKYKVEHSGLSMEDIKSAYERQKLDKMSTLDDQTDWLKQAGFSDVDCVYKYYNFVVLFARKV</sequence>